<reference evidence="5" key="1">
    <citation type="journal article" date="2019" name="Int. J. Syst. Evol. Microbiol.">
        <title>The Global Catalogue of Microorganisms (GCM) 10K type strain sequencing project: providing services to taxonomists for standard genome sequencing and annotation.</title>
        <authorList>
            <consortium name="The Broad Institute Genomics Platform"/>
            <consortium name="The Broad Institute Genome Sequencing Center for Infectious Disease"/>
            <person name="Wu L."/>
            <person name="Ma J."/>
        </authorList>
    </citation>
    <scope>NUCLEOTIDE SEQUENCE [LARGE SCALE GENOMIC DNA]</scope>
    <source>
        <strain evidence="5">JCM 9377</strain>
    </source>
</reference>
<feature type="region of interest" description="Disordered" evidence="1">
    <location>
        <begin position="139"/>
        <end position="161"/>
    </location>
</feature>
<accession>A0ABP6QNM0</accession>
<sequence>MNPLRPEPPPPGPPQEERHYGFHQQVPPQKTFPTVLFLICASVFALTLLVGVRISTAFSGSSSSPEPAVAAAPPPSARAEKPSPKPVLVKMPNLVGRNHQEAQDLLQSKGFVKLREHDATGQGRLLIWDRNWVVVSQTPAPGTRVDPEHTKVTLNSRKKTE</sequence>
<dbReference type="RefSeq" id="WP_344839468.1">
    <property type="nucleotide sequence ID" value="NZ_BAAAUV010000047.1"/>
</dbReference>
<keyword evidence="5" id="KW-1185">Reference proteome</keyword>
<dbReference type="Gene3D" id="3.30.10.20">
    <property type="match status" value="1"/>
</dbReference>
<feature type="compositionally biased region" description="Pro residues" evidence="1">
    <location>
        <begin position="1"/>
        <end position="14"/>
    </location>
</feature>
<keyword evidence="2" id="KW-0812">Transmembrane</keyword>
<comment type="caution">
    <text evidence="4">The sequence shown here is derived from an EMBL/GenBank/DDBJ whole genome shotgun (WGS) entry which is preliminary data.</text>
</comment>
<name>A0ABP6QNM0_9ACTN</name>
<proteinExistence type="predicted"/>
<evidence type="ECO:0000259" key="3">
    <source>
        <dbReference type="PROSITE" id="PS51178"/>
    </source>
</evidence>
<feature type="domain" description="PASTA" evidence="3">
    <location>
        <begin position="85"/>
        <end position="158"/>
    </location>
</feature>
<gene>
    <name evidence="4" type="ORF">GCM10010468_79130</name>
</gene>
<evidence type="ECO:0000256" key="1">
    <source>
        <dbReference type="SAM" id="MobiDB-lite"/>
    </source>
</evidence>
<organism evidence="4 5">
    <name type="scientific">Actinocorallia longicatena</name>
    <dbReference type="NCBI Taxonomy" id="111803"/>
    <lineage>
        <taxon>Bacteria</taxon>
        <taxon>Bacillati</taxon>
        <taxon>Actinomycetota</taxon>
        <taxon>Actinomycetes</taxon>
        <taxon>Streptosporangiales</taxon>
        <taxon>Thermomonosporaceae</taxon>
        <taxon>Actinocorallia</taxon>
    </lineage>
</organism>
<protein>
    <recommendedName>
        <fullName evidence="3">PASTA domain-containing protein</fullName>
    </recommendedName>
</protein>
<dbReference type="PROSITE" id="PS51178">
    <property type="entry name" value="PASTA"/>
    <property type="match status" value="1"/>
</dbReference>
<feature type="transmembrane region" description="Helical" evidence="2">
    <location>
        <begin position="32"/>
        <end position="52"/>
    </location>
</feature>
<keyword evidence="2" id="KW-1133">Transmembrane helix</keyword>
<dbReference type="SMART" id="SM00740">
    <property type="entry name" value="PASTA"/>
    <property type="match status" value="1"/>
</dbReference>
<evidence type="ECO:0000256" key="2">
    <source>
        <dbReference type="SAM" id="Phobius"/>
    </source>
</evidence>
<dbReference type="EMBL" id="BAAAUV010000047">
    <property type="protein sequence ID" value="GAA3241762.1"/>
    <property type="molecule type" value="Genomic_DNA"/>
</dbReference>
<evidence type="ECO:0000313" key="5">
    <source>
        <dbReference type="Proteomes" id="UP001501237"/>
    </source>
</evidence>
<evidence type="ECO:0000313" key="4">
    <source>
        <dbReference type="EMBL" id="GAA3241762.1"/>
    </source>
</evidence>
<keyword evidence="2" id="KW-0472">Membrane</keyword>
<dbReference type="Pfam" id="PF03793">
    <property type="entry name" value="PASTA"/>
    <property type="match status" value="1"/>
</dbReference>
<dbReference type="Proteomes" id="UP001501237">
    <property type="component" value="Unassembled WGS sequence"/>
</dbReference>
<feature type="region of interest" description="Disordered" evidence="1">
    <location>
        <begin position="58"/>
        <end position="90"/>
    </location>
</feature>
<feature type="compositionally biased region" description="Low complexity" evidence="1">
    <location>
        <begin position="58"/>
        <end position="71"/>
    </location>
</feature>
<feature type="region of interest" description="Disordered" evidence="1">
    <location>
        <begin position="1"/>
        <end position="20"/>
    </location>
</feature>
<dbReference type="InterPro" id="IPR005543">
    <property type="entry name" value="PASTA_dom"/>
</dbReference>
<dbReference type="CDD" id="cd06577">
    <property type="entry name" value="PASTA_pknB"/>
    <property type="match status" value="1"/>
</dbReference>